<reference evidence="2" key="1">
    <citation type="journal article" date="2019" name="Int. J. Syst. Evol. Microbiol.">
        <title>The Global Catalogue of Microorganisms (GCM) 10K type strain sequencing project: providing services to taxonomists for standard genome sequencing and annotation.</title>
        <authorList>
            <consortium name="The Broad Institute Genomics Platform"/>
            <consortium name="The Broad Institute Genome Sequencing Center for Infectious Disease"/>
            <person name="Wu L."/>
            <person name="Ma J."/>
        </authorList>
    </citation>
    <scope>NUCLEOTIDE SEQUENCE [LARGE SCALE GENOMIC DNA]</scope>
    <source>
        <strain evidence="2">KCTC 52924</strain>
    </source>
</reference>
<sequence length="116" mass="13636">MKSVQTISRNLIDRSSIGSSISHCVLKLERNKKDLQQLEKQFGSYIYEPTTYSLFAKSEAIKRSIISLKNNNLELISALKRERDLKIELFEKTLLQIRSFMEIKNSVNEYCKQLRY</sequence>
<accession>A0ABW5VGM1</accession>
<organism evidence="1 2">
    <name type="scientific">Arenibacter antarcticus</name>
    <dbReference type="NCBI Taxonomy" id="2040469"/>
    <lineage>
        <taxon>Bacteria</taxon>
        <taxon>Pseudomonadati</taxon>
        <taxon>Bacteroidota</taxon>
        <taxon>Flavobacteriia</taxon>
        <taxon>Flavobacteriales</taxon>
        <taxon>Flavobacteriaceae</taxon>
        <taxon>Arenibacter</taxon>
    </lineage>
</organism>
<evidence type="ECO:0000313" key="2">
    <source>
        <dbReference type="Proteomes" id="UP001597532"/>
    </source>
</evidence>
<proteinExistence type="predicted"/>
<keyword evidence="2" id="KW-1185">Reference proteome</keyword>
<evidence type="ECO:0000313" key="1">
    <source>
        <dbReference type="EMBL" id="MFD2790279.1"/>
    </source>
</evidence>
<dbReference type="RefSeq" id="WP_251805707.1">
    <property type="nucleotide sequence ID" value="NZ_CP166679.1"/>
</dbReference>
<comment type="caution">
    <text evidence="1">The sequence shown here is derived from an EMBL/GenBank/DDBJ whole genome shotgun (WGS) entry which is preliminary data.</text>
</comment>
<protein>
    <submittedName>
        <fullName evidence="1">Uncharacterized protein</fullName>
    </submittedName>
</protein>
<gene>
    <name evidence="1" type="ORF">ACFS1K_10930</name>
</gene>
<dbReference type="EMBL" id="JBHUOK010000030">
    <property type="protein sequence ID" value="MFD2790279.1"/>
    <property type="molecule type" value="Genomic_DNA"/>
</dbReference>
<dbReference type="Proteomes" id="UP001597532">
    <property type="component" value="Unassembled WGS sequence"/>
</dbReference>
<name>A0ABW5VGM1_9FLAO</name>